<keyword evidence="2" id="KW-1185">Reference proteome</keyword>
<name>A0A653IC40_9BACL</name>
<evidence type="ECO:0000313" key="2">
    <source>
        <dbReference type="Proteomes" id="UP000439752"/>
    </source>
</evidence>
<dbReference type="AlphaFoldDB" id="A0A653IC40"/>
<dbReference type="Proteomes" id="UP000439752">
    <property type="component" value="Unassembled WGS sequence"/>
</dbReference>
<gene>
    <name evidence="1" type="ORF">EXIGUO9Y_290028</name>
</gene>
<proteinExistence type="predicted"/>
<accession>A0A653IC40</accession>
<protein>
    <submittedName>
        <fullName evidence="1">Uncharacterized protein</fullName>
    </submittedName>
</protein>
<reference evidence="1 2" key="1">
    <citation type="submission" date="2019-10" db="EMBL/GenBank/DDBJ databases">
        <authorList>
            <person name="Karimi E."/>
        </authorList>
    </citation>
    <scope>NUCLEOTIDE SEQUENCE [LARGE SCALE GENOMIC DNA]</scope>
    <source>
        <strain evidence="1">Exiguobacterium sp. 9Y</strain>
    </source>
</reference>
<sequence>MAMSSSMLYFYEDAENHRLTMSGVTFSDFMIALDLKRPLLVSGADFKAVKQSFRTSLNYVEAHEIEQFSASNDVVRHPLNAIDIRSSHSLDTLTDPEVAELLFLMHMKRGMPSPFASSVENEFAYFSEHDGFQATVYLKDWSRIEQILSVLIQRKIRHELRGLSPRPLTAEILIHIRQLLSEGVLIDFANIKRSVFTRQLSIPLYIAGRYEDMAVLKEDFESEKESIIARGEFVHRKKAWDFEVR</sequence>
<evidence type="ECO:0000313" key="1">
    <source>
        <dbReference type="EMBL" id="VWX36738.1"/>
    </source>
</evidence>
<organism evidence="1 2">
    <name type="scientific">Exiguobacterium oxidotolerans</name>
    <dbReference type="NCBI Taxonomy" id="223958"/>
    <lineage>
        <taxon>Bacteria</taxon>
        <taxon>Bacillati</taxon>
        <taxon>Bacillota</taxon>
        <taxon>Bacilli</taxon>
        <taxon>Bacillales</taxon>
        <taxon>Bacillales Family XII. Incertae Sedis</taxon>
        <taxon>Exiguobacterium</taxon>
    </lineage>
</organism>
<dbReference type="EMBL" id="CABWKQ010000022">
    <property type="protein sequence ID" value="VWX36738.1"/>
    <property type="molecule type" value="Genomic_DNA"/>
</dbReference>